<dbReference type="Pfam" id="PF00372">
    <property type="entry name" value="Hemocyanin_M"/>
    <property type="match status" value="1"/>
</dbReference>
<accession>A0A7R8YPS8</accession>
<dbReference type="Proteomes" id="UP000594454">
    <property type="component" value="Chromosome 2"/>
</dbReference>
<feature type="domain" description="Hemocyanin N-terminal" evidence="4">
    <location>
        <begin position="101"/>
        <end position="217"/>
    </location>
</feature>
<dbReference type="Gene3D" id="1.10.1280.10">
    <property type="entry name" value="Di-copper center containing domain from catechol oxidase"/>
    <property type="match status" value="1"/>
</dbReference>
<dbReference type="GO" id="GO:0005615">
    <property type="term" value="C:extracellular space"/>
    <property type="evidence" value="ECO:0007669"/>
    <property type="project" value="UniProtKB-ARBA"/>
</dbReference>
<keyword evidence="1" id="KW-0758">Storage protein</keyword>
<evidence type="ECO:0000259" key="3">
    <source>
        <dbReference type="Pfam" id="PF00372"/>
    </source>
</evidence>
<dbReference type="Gene3D" id="1.20.1370.10">
    <property type="entry name" value="Hemocyanin, N-terminal domain"/>
    <property type="match status" value="1"/>
</dbReference>
<dbReference type="SUPFAM" id="SSF81296">
    <property type="entry name" value="E set domains"/>
    <property type="match status" value="1"/>
</dbReference>
<dbReference type="InterPro" id="IPR014756">
    <property type="entry name" value="Ig_E-set"/>
</dbReference>
<dbReference type="InterPro" id="IPR008922">
    <property type="entry name" value="Di-copper_centre_dom_sf"/>
</dbReference>
<dbReference type="InterPro" id="IPR005204">
    <property type="entry name" value="Hemocyanin_N"/>
</dbReference>
<feature type="domain" description="Hemocyanin middle" evidence="3">
    <location>
        <begin position="225"/>
        <end position="485"/>
    </location>
</feature>
<dbReference type="OMA" id="WENIDYL"/>
<keyword evidence="2" id="KW-0732">Signal</keyword>
<dbReference type="GO" id="GO:0045735">
    <property type="term" value="F:nutrient reservoir activity"/>
    <property type="evidence" value="ECO:0007669"/>
    <property type="project" value="UniProtKB-KW"/>
</dbReference>
<feature type="signal peptide" evidence="2">
    <location>
        <begin position="1"/>
        <end position="16"/>
    </location>
</feature>
<dbReference type="SUPFAM" id="SSF48056">
    <property type="entry name" value="Di-copper centre-containing domain"/>
    <property type="match status" value="1"/>
</dbReference>
<dbReference type="SUPFAM" id="SSF48050">
    <property type="entry name" value="Hemocyanin, N-terminal domain"/>
    <property type="match status" value="1"/>
</dbReference>
<reference evidence="6 7" key="1">
    <citation type="submission" date="2020-11" db="EMBL/GenBank/DDBJ databases">
        <authorList>
            <person name="Wallbank WR R."/>
            <person name="Pardo Diaz C."/>
            <person name="Kozak K."/>
            <person name="Martin S."/>
            <person name="Jiggins C."/>
            <person name="Moest M."/>
            <person name="Warren A I."/>
            <person name="Generalovic N T."/>
            <person name="Byers J.R.P. K."/>
            <person name="Montejo-Kovacevich G."/>
            <person name="Yen C E."/>
        </authorList>
    </citation>
    <scope>NUCLEOTIDE SEQUENCE [LARGE SCALE GENOMIC DNA]</scope>
</reference>
<organism evidence="6 7">
    <name type="scientific">Hermetia illucens</name>
    <name type="common">Black soldier fly</name>
    <dbReference type="NCBI Taxonomy" id="343691"/>
    <lineage>
        <taxon>Eukaryota</taxon>
        <taxon>Metazoa</taxon>
        <taxon>Ecdysozoa</taxon>
        <taxon>Arthropoda</taxon>
        <taxon>Hexapoda</taxon>
        <taxon>Insecta</taxon>
        <taxon>Pterygota</taxon>
        <taxon>Neoptera</taxon>
        <taxon>Endopterygota</taxon>
        <taxon>Diptera</taxon>
        <taxon>Brachycera</taxon>
        <taxon>Stratiomyomorpha</taxon>
        <taxon>Stratiomyidae</taxon>
        <taxon>Hermetiinae</taxon>
        <taxon>Hermetia</taxon>
    </lineage>
</organism>
<name>A0A7R8YPS8_HERIL</name>
<dbReference type="InterPro" id="IPR037020">
    <property type="entry name" value="Hemocyanin_C_sf"/>
</dbReference>
<dbReference type="Pfam" id="PF03722">
    <property type="entry name" value="Hemocyanin_N"/>
    <property type="match status" value="1"/>
</dbReference>
<dbReference type="InterPro" id="IPR000896">
    <property type="entry name" value="Hemocyanin/hexamerin_mid_dom"/>
</dbReference>
<dbReference type="Pfam" id="PF03723">
    <property type="entry name" value="Hemocyanin_C"/>
    <property type="match status" value="1"/>
</dbReference>
<feature type="domain" description="Hemocyanin C-terminal" evidence="5">
    <location>
        <begin position="495"/>
        <end position="746"/>
    </location>
</feature>
<dbReference type="Gene3D" id="2.60.40.1520">
    <property type="entry name" value="Hemocyanin, C-terminal domain"/>
    <property type="match status" value="1"/>
</dbReference>
<dbReference type="InterPro" id="IPR005203">
    <property type="entry name" value="Hemocyanin_C"/>
</dbReference>
<evidence type="ECO:0000313" key="6">
    <source>
        <dbReference type="EMBL" id="CAD7081066.1"/>
    </source>
</evidence>
<feature type="chain" id="PRO_5030933799" description="Hexamerin" evidence="2">
    <location>
        <begin position="17"/>
        <end position="800"/>
    </location>
</feature>
<dbReference type="OrthoDB" id="6371642at2759"/>
<evidence type="ECO:0000259" key="4">
    <source>
        <dbReference type="Pfam" id="PF03722"/>
    </source>
</evidence>
<dbReference type="AlphaFoldDB" id="A0A7R8YPS8"/>
<dbReference type="InParanoid" id="A0A7R8YPS8"/>
<evidence type="ECO:0008006" key="8">
    <source>
        <dbReference type="Google" id="ProtNLM"/>
    </source>
</evidence>
<dbReference type="PANTHER" id="PTHR11511:SF5">
    <property type="entry name" value="FAT-BODY PROTEIN 1-RELATED"/>
    <property type="match status" value="1"/>
</dbReference>
<dbReference type="EMBL" id="LR899010">
    <property type="protein sequence ID" value="CAD7081066.1"/>
    <property type="molecule type" value="Genomic_DNA"/>
</dbReference>
<keyword evidence="7" id="KW-1185">Reference proteome</keyword>
<evidence type="ECO:0000256" key="2">
    <source>
        <dbReference type="SAM" id="SignalP"/>
    </source>
</evidence>
<gene>
    <name evidence="6" type="ORF">HERILL_LOCUS4191</name>
</gene>
<evidence type="ECO:0000313" key="7">
    <source>
        <dbReference type="Proteomes" id="UP000594454"/>
    </source>
</evidence>
<protein>
    <recommendedName>
        <fullName evidence="8">Hexamerin</fullName>
    </recommendedName>
</protein>
<dbReference type="PANTHER" id="PTHR11511">
    <property type="entry name" value="LARVAL STORAGE PROTEIN/PHENOLOXIDASE"/>
    <property type="match status" value="1"/>
</dbReference>
<dbReference type="InterPro" id="IPR036697">
    <property type="entry name" value="Hemocyanin_N_sf"/>
</dbReference>
<proteinExistence type="predicted"/>
<dbReference type="InterPro" id="IPR013788">
    <property type="entry name" value="Hemocyanin/hexamerin"/>
</dbReference>
<sequence>MRILFVFLGGLALSAGFGPNSRGDIYRGGYGYNDMTLNYLGMDRNAMNYDQNLDQAMLLDKNVMNRVDTSRNILTRDRLNIDQMGMGRDLKISIMNDKDILRKQKFILDIMRNVYTTLIMDDVRDVAPIEGEMNYNNYDRVIPFFRMYGMKMFLPRGRIFAVSDRVQLRQAVLLFNLFYYAKDFNIFQRNVLWARNNVNEDMFIYSLTAAIFQRRDMIGIKLPSHYEVMPHKFHTALTITNAVNTRMGNLQDKVLIVKNNYTSDITLMNDEAKLAYFTEDIGLNLYHYYLFLQYPYWLGGEEFGLYKQMRGEGYLLLIQQILARYNMERLSHGMGPIKDISLNIPLKNGYNSFLRHYNGLGYSVRKNYYDVYTTGDYYLISRVKDYERRIRDAIDKGYVIGKDGSKIDLYGKNGIDLLGNIIQSNKDSVNDRFYGGLVRLMRKLIGGGYVKNVDHNNVLPSVMEYYETALRDPATYQVYKRVLKLLYQYKNTLRPYTTEDLLVKGVRIMDIRTTKLVTYCDQFDVDVSTIVDHNIRTQTKDTNVDNVVGDKLVFARHTRLNHKPFAINLDVTSDRAQKVVVRLFIGPKYDQFGKKIQLKDNRDNFMELDKFVFDLPAGRVTIKRDSRDFNYVVRDRTTYVDLYKNIVLNKDLNKLLDLNIVESHCGFPDRLLLPRGWVGGMPLQIFAIITRATNFGKGPTILTKCGRNTQLFHVDDFKLGFPFDRYIDETEFYTTNMLFKDILIYHEGMDTNIGMNDYNGMRDITDTMGNLNPGLDVATIQNIGGGRMMQDMMGDRMMRL</sequence>
<evidence type="ECO:0000256" key="1">
    <source>
        <dbReference type="ARBA" id="ARBA00022761"/>
    </source>
</evidence>
<dbReference type="PRINTS" id="PR00187">
    <property type="entry name" value="HAEMOCYANIN"/>
</dbReference>
<evidence type="ECO:0000259" key="5">
    <source>
        <dbReference type="Pfam" id="PF03723"/>
    </source>
</evidence>
<dbReference type="GO" id="GO:0097009">
    <property type="term" value="P:energy homeostasis"/>
    <property type="evidence" value="ECO:0007669"/>
    <property type="project" value="UniProtKB-ARBA"/>
</dbReference>